<evidence type="ECO:0008006" key="5">
    <source>
        <dbReference type="Google" id="ProtNLM"/>
    </source>
</evidence>
<evidence type="ECO:0000256" key="1">
    <source>
        <dbReference type="SAM" id="MobiDB-lite"/>
    </source>
</evidence>
<proteinExistence type="predicted"/>
<evidence type="ECO:0000313" key="4">
    <source>
        <dbReference type="Proteomes" id="UP001501570"/>
    </source>
</evidence>
<feature type="region of interest" description="Disordered" evidence="1">
    <location>
        <begin position="153"/>
        <end position="200"/>
    </location>
</feature>
<feature type="transmembrane region" description="Helical" evidence="2">
    <location>
        <begin position="127"/>
        <end position="149"/>
    </location>
</feature>
<keyword evidence="4" id="KW-1185">Reference proteome</keyword>
<organism evidence="3 4">
    <name type="scientific">Rugosimonospora acidiphila</name>
    <dbReference type="NCBI Taxonomy" id="556531"/>
    <lineage>
        <taxon>Bacteria</taxon>
        <taxon>Bacillati</taxon>
        <taxon>Actinomycetota</taxon>
        <taxon>Actinomycetes</taxon>
        <taxon>Micromonosporales</taxon>
        <taxon>Micromonosporaceae</taxon>
        <taxon>Rugosimonospora</taxon>
    </lineage>
</organism>
<sequence>MGVRFYVACVFLLALLVLFGWVGWLATGHAWAQYEANRGIHGTYRPASCRDEAFNTPVNATRRHPGGQAVSHQYTCRGTFTADGGGFQTQVSYTASVEPKVGEPLRAVVANRRSANTYVEGGSPAGYVMLALIFLGTPVAGFAYSLLAYRGKARRPAKDSATRRRRSGRAPGREPQPPGRRRRPRDADGATEHSSKTSRR</sequence>
<keyword evidence="2" id="KW-1133">Transmembrane helix</keyword>
<name>A0ABP9SPU4_9ACTN</name>
<feature type="compositionally biased region" description="Basic and acidic residues" evidence="1">
    <location>
        <begin position="185"/>
        <end position="200"/>
    </location>
</feature>
<reference evidence="4" key="1">
    <citation type="journal article" date="2019" name="Int. J. Syst. Evol. Microbiol.">
        <title>The Global Catalogue of Microorganisms (GCM) 10K type strain sequencing project: providing services to taxonomists for standard genome sequencing and annotation.</title>
        <authorList>
            <consortium name="The Broad Institute Genomics Platform"/>
            <consortium name="The Broad Institute Genome Sequencing Center for Infectious Disease"/>
            <person name="Wu L."/>
            <person name="Ma J."/>
        </authorList>
    </citation>
    <scope>NUCLEOTIDE SEQUENCE [LARGE SCALE GENOMIC DNA]</scope>
    <source>
        <strain evidence="4">JCM 18304</strain>
    </source>
</reference>
<protein>
    <recommendedName>
        <fullName evidence="5">DUF3592 domain-containing protein</fullName>
    </recommendedName>
</protein>
<evidence type="ECO:0000313" key="3">
    <source>
        <dbReference type="EMBL" id="GAA5200413.1"/>
    </source>
</evidence>
<evidence type="ECO:0000256" key="2">
    <source>
        <dbReference type="SAM" id="Phobius"/>
    </source>
</evidence>
<accession>A0ABP9SPU4</accession>
<dbReference type="EMBL" id="BAABJQ010000043">
    <property type="protein sequence ID" value="GAA5200413.1"/>
    <property type="molecule type" value="Genomic_DNA"/>
</dbReference>
<keyword evidence="2" id="KW-0472">Membrane</keyword>
<comment type="caution">
    <text evidence="3">The sequence shown here is derived from an EMBL/GenBank/DDBJ whole genome shotgun (WGS) entry which is preliminary data.</text>
</comment>
<dbReference type="Proteomes" id="UP001501570">
    <property type="component" value="Unassembled WGS sequence"/>
</dbReference>
<gene>
    <name evidence="3" type="ORF">GCM10023322_78250</name>
</gene>
<keyword evidence="2" id="KW-0812">Transmembrane</keyword>